<name>A0ABR7Y165_9SPHI</name>
<reference evidence="2 3" key="1">
    <citation type="submission" date="2020-08" db="EMBL/GenBank/DDBJ databases">
        <title>Sphingobacterium sp. DN00404 isolated from aquaculture water.</title>
        <authorList>
            <person name="Zhang M."/>
        </authorList>
    </citation>
    <scope>NUCLEOTIDE SEQUENCE [LARGE SCALE GENOMIC DNA]</scope>
    <source>
        <strain evidence="2 3">KCTC 32294</strain>
    </source>
</reference>
<feature type="transmembrane region" description="Helical" evidence="1">
    <location>
        <begin position="40"/>
        <end position="60"/>
    </location>
</feature>
<protein>
    <recommendedName>
        <fullName evidence="4">DUF4190 domain-containing protein</fullName>
    </recommendedName>
</protein>
<evidence type="ECO:0000313" key="3">
    <source>
        <dbReference type="Proteomes" id="UP000606494"/>
    </source>
</evidence>
<gene>
    <name evidence="2" type="ORF">H8B17_05565</name>
</gene>
<accession>A0ABR7Y165</accession>
<feature type="transmembrane region" description="Helical" evidence="1">
    <location>
        <begin position="12"/>
        <end position="34"/>
    </location>
</feature>
<comment type="caution">
    <text evidence="2">The sequence shown here is derived from an EMBL/GenBank/DDBJ whole genome shotgun (WGS) entry which is preliminary data.</text>
</comment>
<keyword evidence="1" id="KW-0472">Membrane</keyword>
<evidence type="ECO:0008006" key="4">
    <source>
        <dbReference type="Google" id="ProtNLM"/>
    </source>
</evidence>
<keyword evidence="1" id="KW-1133">Transmembrane helix</keyword>
<feature type="transmembrane region" description="Helical" evidence="1">
    <location>
        <begin position="67"/>
        <end position="88"/>
    </location>
</feature>
<keyword evidence="3" id="KW-1185">Reference proteome</keyword>
<evidence type="ECO:0000256" key="1">
    <source>
        <dbReference type="SAM" id="Phobius"/>
    </source>
</evidence>
<dbReference type="EMBL" id="JACNYK010000001">
    <property type="protein sequence ID" value="MBD1425045.1"/>
    <property type="molecule type" value="Genomic_DNA"/>
</dbReference>
<sequence>MYQKKKDHYPTAVLAITSLLCGIASIVLLILVPIEWLDFVIYTYLFFAIVAVLLGGYSLLIKRNTRAWVAVIAGLIFIILFLITAYLMSTICIIC</sequence>
<organism evidence="2 3">
    <name type="scientific">Sphingobacterium arenae</name>
    <dbReference type="NCBI Taxonomy" id="1280598"/>
    <lineage>
        <taxon>Bacteria</taxon>
        <taxon>Pseudomonadati</taxon>
        <taxon>Bacteroidota</taxon>
        <taxon>Sphingobacteriia</taxon>
        <taxon>Sphingobacteriales</taxon>
        <taxon>Sphingobacteriaceae</taxon>
        <taxon>Sphingobacterium</taxon>
    </lineage>
</organism>
<proteinExistence type="predicted"/>
<evidence type="ECO:0000313" key="2">
    <source>
        <dbReference type="EMBL" id="MBD1425045.1"/>
    </source>
</evidence>
<dbReference type="Proteomes" id="UP000606494">
    <property type="component" value="Unassembled WGS sequence"/>
</dbReference>
<keyword evidence="1" id="KW-0812">Transmembrane</keyword>
<dbReference type="RefSeq" id="WP_190308132.1">
    <property type="nucleotide sequence ID" value="NZ_JACNYK010000001.1"/>
</dbReference>